<evidence type="ECO:0000256" key="2">
    <source>
        <dbReference type="ARBA" id="ARBA00022723"/>
    </source>
</evidence>
<name>A0A139A2R9_GONPJ</name>
<dbReference type="OrthoDB" id="5422068at2759"/>
<dbReference type="Proteomes" id="UP000070544">
    <property type="component" value="Unassembled WGS sequence"/>
</dbReference>
<dbReference type="EMBL" id="KQ965811">
    <property type="protein sequence ID" value="KXS10948.1"/>
    <property type="molecule type" value="Genomic_DNA"/>
</dbReference>
<dbReference type="InterPro" id="IPR011057">
    <property type="entry name" value="Mss4-like_sf"/>
</dbReference>
<evidence type="ECO:0000256" key="3">
    <source>
        <dbReference type="ARBA" id="ARBA00022833"/>
    </source>
</evidence>
<dbReference type="Pfam" id="PF04828">
    <property type="entry name" value="GFA"/>
    <property type="match status" value="1"/>
</dbReference>
<dbReference type="InterPro" id="IPR006913">
    <property type="entry name" value="CENP-V/GFA"/>
</dbReference>
<dbReference type="GO" id="GO:0046872">
    <property type="term" value="F:metal ion binding"/>
    <property type="evidence" value="ECO:0007669"/>
    <property type="project" value="UniProtKB-KW"/>
</dbReference>
<comment type="similarity">
    <text evidence="1">Belongs to the Gfa family.</text>
</comment>
<dbReference type="PROSITE" id="PS51891">
    <property type="entry name" value="CENP_V_GFA"/>
    <property type="match status" value="1"/>
</dbReference>
<feature type="domain" description="CENP-V/GFA" evidence="5">
    <location>
        <begin position="12"/>
        <end position="128"/>
    </location>
</feature>
<proteinExistence type="inferred from homology"/>
<dbReference type="PANTHER" id="PTHR33337:SF31">
    <property type="entry name" value="DUF636 DOMAIN PROTEIN (AFU_ORTHOLOGUE AFUA_2G12650)"/>
    <property type="match status" value="1"/>
</dbReference>
<evidence type="ECO:0000313" key="7">
    <source>
        <dbReference type="Proteomes" id="UP000070544"/>
    </source>
</evidence>
<gene>
    <name evidence="6" type="ORF">M427DRAFT_457552</name>
</gene>
<evidence type="ECO:0000256" key="4">
    <source>
        <dbReference type="ARBA" id="ARBA00023239"/>
    </source>
</evidence>
<dbReference type="AlphaFoldDB" id="A0A139A2R9"/>
<sequence length="149" mass="16306">MKSLERDSVTSVEFACLCGATRFHSTFSRASLPLPVHICHCSIYRRTHGALFTNHASLPHPPEWMAGSSEAACTRYRPAHGTAEMLFCSTCGTHVLDNFVANGSWMVSAAVLRSVDGKEGPGAAGLFKANQHCTKLLCHNSFYILRYNT</sequence>
<evidence type="ECO:0000256" key="1">
    <source>
        <dbReference type="ARBA" id="ARBA00005495"/>
    </source>
</evidence>
<evidence type="ECO:0000259" key="5">
    <source>
        <dbReference type="PROSITE" id="PS51891"/>
    </source>
</evidence>
<keyword evidence="7" id="KW-1185">Reference proteome</keyword>
<evidence type="ECO:0000313" key="6">
    <source>
        <dbReference type="EMBL" id="KXS10948.1"/>
    </source>
</evidence>
<reference evidence="6 7" key="1">
    <citation type="journal article" date="2015" name="Genome Biol. Evol.">
        <title>Phylogenomic analyses indicate that early fungi evolved digesting cell walls of algal ancestors of land plants.</title>
        <authorList>
            <person name="Chang Y."/>
            <person name="Wang S."/>
            <person name="Sekimoto S."/>
            <person name="Aerts A.L."/>
            <person name="Choi C."/>
            <person name="Clum A."/>
            <person name="LaButti K.M."/>
            <person name="Lindquist E.A."/>
            <person name="Yee Ngan C."/>
            <person name="Ohm R.A."/>
            <person name="Salamov A.A."/>
            <person name="Grigoriev I.V."/>
            <person name="Spatafora J.W."/>
            <person name="Berbee M.L."/>
        </authorList>
    </citation>
    <scope>NUCLEOTIDE SEQUENCE [LARGE SCALE GENOMIC DNA]</scope>
    <source>
        <strain evidence="6 7">JEL478</strain>
    </source>
</reference>
<protein>
    <recommendedName>
        <fullName evidence="5">CENP-V/GFA domain-containing protein</fullName>
    </recommendedName>
</protein>
<keyword evidence="2" id="KW-0479">Metal-binding</keyword>
<dbReference type="SUPFAM" id="SSF51316">
    <property type="entry name" value="Mss4-like"/>
    <property type="match status" value="1"/>
</dbReference>
<keyword evidence="3" id="KW-0862">Zinc</keyword>
<keyword evidence="4" id="KW-0456">Lyase</keyword>
<accession>A0A139A2R9</accession>
<dbReference type="PANTHER" id="PTHR33337">
    <property type="entry name" value="GFA DOMAIN-CONTAINING PROTEIN"/>
    <property type="match status" value="1"/>
</dbReference>
<organism evidence="6 7">
    <name type="scientific">Gonapodya prolifera (strain JEL478)</name>
    <name type="common">Monoblepharis prolifera</name>
    <dbReference type="NCBI Taxonomy" id="1344416"/>
    <lineage>
        <taxon>Eukaryota</taxon>
        <taxon>Fungi</taxon>
        <taxon>Fungi incertae sedis</taxon>
        <taxon>Chytridiomycota</taxon>
        <taxon>Chytridiomycota incertae sedis</taxon>
        <taxon>Monoblepharidomycetes</taxon>
        <taxon>Monoblepharidales</taxon>
        <taxon>Gonapodyaceae</taxon>
        <taxon>Gonapodya</taxon>
    </lineage>
</organism>
<dbReference type="STRING" id="1344416.A0A139A2R9"/>
<dbReference type="Gene3D" id="2.170.150.70">
    <property type="match status" value="1"/>
</dbReference>
<dbReference type="GO" id="GO:0016846">
    <property type="term" value="F:carbon-sulfur lyase activity"/>
    <property type="evidence" value="ECO:0007669"/>
    <property type="project" value="InterPro"/>
</dbReference>